<name>A0A974RW38_9GAMM</name>
<dbReference type="AlphaFoldDB" id="A0A974RW38"/>
<evidence type="ECO:0000313" key="1">
    <source>
        <dbReference type="EMBL" id="QQP84667.1"/>
    </source>
</evidence>
<dbReference type="Proteomes" id="UP000595278">
    <property type="component" value="Chromosome"/>
</dbReference>
<dbReference type="PROSITE" id="PS51257">
    <property type="entry name" value="PROKAR_LIPOPROTEIN"/>
    <property type="match status" value="1"/>
</dbReference>
<dbReference type="RefSeq" id="WP_201090564.1">
    <property type="nucleotide sequence ID" value="NZ_CP067393.1"/>
</dbReference>
<organism evidence="1 2">
    <name type="scientific">Entomomonas asaccharolytica</name>
    <dbReference type="NCBI Taxonomy" id="2785331"/>
    <lineage>
        <taxon>Bacteria</taxon>
        <taxon>Pseudomonadati</taxon>
        <taxon>Pseudomonadota</taxon>
        <taxon>Gammaproteobacteria</taxon>
        <taxon>Pseudomonadales</taxon>
        <taxon>Pseudomonadaceae</taxon>
        <taxon>Entomomonas</taxon>
    </lineage>
</organism>
<sequence length="120" mass="13404">MRISVFLLYFLLTGCTPKVMITPEILPDAIVGEPYYAEIEITGGTGRVKSIGSVITPPNALFLQLNPKAGWGNYNKRIINGKPITNETIIVKITGDMAPTFFNRKPTFEKTFVIKVKERE</sequence>
<evidence type="ECO:0008006" key="3">
    <source>
        <dbReference type="Google" id="ProtNLM"/>
    </source>
</evidence>
<proteinExistence type="predicted"/>
<dbReference type="EMBL" id="CP067393">
    <property type="protein sequence ID" value="QQP84667.1"/>
    <property type="molecule type" value="Genomic_DNA"/>
</dbReference>
<protein>
    <recommendedName>
        <fullName evidence="3">Lipoprotein</fullName>
    </recommendedName>
</protein>
<reference evidence="1 2" key="1">
    <citation type="submission" date="2021-01" db="EMBL/GenBank/DDBJ databases">
        <title>Entomomonas sp. F2A isolated from a house cricket (Acheta domesticus).</title>
        <authorList>
            <person name="Spergser J."/>
            <person name="Busse H.-J."/>
        </authorList>
    </citation>
    <scope>NUCLEOTIDE SEQUENCE [LARGE SCALE GENOMIC DNA]</scope>
    <source>
        <strain evidence="1 2">F2A</strain>
    </source>
</reference>
<evidence type="ECO:0000313" key="2">
    <source>
        <dbReference type="Proteomes" id="UP000595278"/>
    </source>
</evidence>
<gene>
    <name evidence="1" type="ORF">JHT90_09620</name>
</gene>
<keyword evidence="2" id="KW-1185">Reference proteome</keyword>
<dbReference type="KEGG" id="eaz:JHT90_09620"/>
<accession>A0A974RW38</accession>